<dbReference type="Proteomes" id="UP001392437">
    <property type="component" value="Unassembled WGS sequence"/>
</dbReference>
<feature type="signal peptide" evidence="1">
    <location>
        <begin position="1"/>
        <end position="20"/>
    </location>
</feature>
<sequence>MPDWILGWSFLSLALKLWRAKDRVLERRLLSEQNSMICHGALIRVPIRRQCLKAELESIHAMSCLNVFPLK</sequence>
<evidence type="ECO:0000313" key="2">
    <source>
        <dbReference type="EMBL" id="KAK8114205.1"/>
    </source>
</evidence>
<organism evidence="2 3">
    <name type="scientific">Apiospora kogelbergensis</name>
    <dbReference type="NCBI Taxonomy" id="1337665"/>
    <lineage>
        <taxon>Eukaryota</taxon>
        <taxon>Fungi</taxon>
        <taxon>Dikarya</taxon>
        <taxon>Ascomycota</taxon>
        <taxon>Pezizomycotina</taxon>
        <taxon>Sordariomycetes</taxon>
        <taxon>Xylariomycetidae</taxon>
        <taxon>Amphisphaeriales</taxon>
        <taxon>Apiosporaceae</taxon>
        <taxon>Apiospora</taxon>
    </lineage>
</organism>
<evidence type="ECO:0008006" key="4">
    <source>
        <dbReference type="Google" id="ProtNLM"/>
    </source>
</evidence>
<keyword evidence="1" id="KW-0732">Signal</keyword>
<gene>
    <name evidence="2" type="ORF">PG999_006274</name>
</gene>
<evidence type="ECO:0000313" key="3">
    <source>
        <dbReference type="Proteomes" id="UP001392437"/>
    </source>
</evidence>
<dbReference type="EMBL" id="JAQQWP010000006">
    <property type="protein sequence ID" value="KAK8114205.1"/>
    <property type="molecule type" value="Genomic_DNA"/>
</dbReference>
<evidence type="ECO:0000256" key="1">
    <source>
        <dbReference type="SAM" id="SignalP"/>
    </source>
</evidence>
<comment type="caution">
    <text evidence="2">The sequence shown here is derived from an EMBL/GenBank/DDBJ whole genome shotgun (WGS) entry which is preliminary data.</text>
</comment>
<proteinExistence type="predicted"/>
<name>A0AAW0QQB5_9PEZI</name>
<reference evidence="2 3" key="1">
    <citation type="submission" date="2023-01" db="EMBL/GenBank/DDBJ databases">
        <title>Analysis of 21 Apiospora genomes using comparative genomics revels a genus with tremendous synthesis potential of carbohydrate active enzymes and secondary metabolites.</title>
        <authorList>
            <person name="Sorensen T."/>
        </authorList>
    </citation>
    <scope>NUCLEOTIDE SEQUENCE [LARGE SCALE GENOMIC DNA]</scope>
    <source>
        <strain evidence="2 3">CBS 117206</strain>
    </source>
</reference>
<protein>
    <recommendedName>
        <fullName evidence="4">Secreted protein</fullName>
    </recommendedName>
</protein>
<accession>A0AAW0QQB5</accession>
<keyword evidence="3" id="KW-1185">Reference proteome</keyword>
<dbReference type="AlphaFoldDB" id="A0AAW0QQB5"/>
<feature type="chain" id="PRO_5043900737" description="Secreted protein" evidence="1">
    <location>
        <begin position="21"/>
        <end position="71"/>
    </location>
</feature>